<dbReference type="Proteomes" id="UP000540685">
    <property type="component" value="Unassembled WGS sequence"/>
</dbReference>
<gene>
    <name evidence="2" type="ORF">F4562_004886</name>
</gene>
<feature type="compositionally biased region" description="Polar residues" evidence="1">
    <location>
        <begin position="29"/>
        <end position="40"/>
    </location>
</feature>
<proteinExistence type="predicted"/>
<feature type="region of interest" description="Disordered" evidence="1">
    <location>
        <begin position="1"/>
        <end position="81"/>
    </location>
</feature>
<evidence type="ECO:0000313" key="2">
    <source>
        <dbReference type="EMBL" id="MBB5821824.1"/>
    </source>
</evidence>
<keyword evidence="3" id="KW-1185">Reference proteome</keyword>
<comment type="caution">
    <text evidence="2">The sequence shown here is derived from an EMBL/GenBank/DDBJ whole genome shotgun (WGS) entry which is preliminary data.</text>
</comment>
<accession>A0A7W9IJD4</accession>
<evidence type="ECO:0000313" key="3">
    <source>
        <dbReference type="Proteomes" id="UP000540685"/>
    </source>
</evidence>
<dbReference type="EMBL" id="JACHMP010000001">
    <property type="protein sequence ID" value="MBB5821824.1"/>
    <property type="molecule type" value="Genomic_DNA"/>
</dbReference>
<dbReference type="RefSeq" id="WP_246473546.1">
    <property type="nucleotide sequence ID" value="NZ_JACHMP010000001.1"/>
</dbReference>
<sequence length="81" mass="8311">MTNPEKYGGELSTGARPGRAPAIRPITVSAATSKPTTSRCVTPAGMSSLVSSTPSIRTAYGRTTRTSTPSAARLSSRTGRA</sequence>
<evidence type="ECO:0000256" key="1">
    <source>
        <dbReference type="SAM" id="MobiDB-lite"/>
    </source>
</evidence>
<name>A0A7W9IJD4_9ACTN</name>
<dbReference type="AlphaFoldDB" id="A0A7W9IJD4"/>
<protein>
    <submittedName>
        <fullName evidence="2">Uncharacterized protein</fullName>
    </submittedName>
</protein>
<feature type="compositionally biased region" description="Low complexity" evidence="1">
    <location>
        <begin position="62"/>
        <end position="81"/>
    </location>
</feature>
<reference evidence="2 3" key="1">
    <citation type="submission" date="2020-08" db="EMBL/GenBank/DDBJ databases">
        <title>Sequencing the genomes of 1000 actinobacteria strains.</title>
        <authorList>
            <person name="Klenk H.-P."/>
        </authorList>
    </citation>
    <scope>NUCLEOTIDE SEQUENCE [LARGE SCALE GENOMIC DNA]</scope>
    <source>
        <strain evidence="2 3">DSM 46887</strain>
    </source>
</reference>
<organism evidence="2 3">
    <name type="scientific">Streptosporangium becharense</name>
    <dbReference type="NCBI Taxonomy" id="1816182"/>
    <lineage>
        <taxon>Bacteria</taxon>
        <taxon>Bacillati</taxon>
        <taxon>Actinomycetota</taxon>
        <taxon>Actinomycetes</taxon>
        <taxon>Streptosporangiales</taxon>
        <taxon>Streptosporangiaceae</taxon>
        <taxon>Streptosporangium</taxon>
    </lineage>
</organism>